<feature type="region of interest" description="Disordered" evidence="1">
    <location>
        <begin position="274"/>
        <end position="295"/>
    </location>
</feature>
<dbReference type="Proteomes" id="UP000321328">
    <property type="component" value="Unassembled WGS sequence"/>
</dbReference>
<name>A0A511D8Q8_9PSEU</name>
<dbReference type="RefSeq" id="WP_037058003.1">
    <property type="nucleotide sequence ID" value="NZ_AUII01000047.1"/>
</dbReference>
<accession>A0A511D8Q8</accession>
<dbReference type="EMBL" id="BJVI01000093">
    <property type="protein sequence ID" value="GEL20793.1"/>
    <property type="molecule type" value="Genomic_DNA"/>
</dbReference>
<sequence length="295" mass="30548">MSTATETAASTTTASTWPRPFGGDDRAGEARAAAAAETGVALAAEQTPLRPGHPVGPHDLLPIDDVLDLGGECVPRVPSSPPGEHHRRRMASRRGARRLLEWLQDTGGEGWQQRWALAHADDVSTWVKTLATGHGVQAGAELRAGLTCLVLARVVQPGYQLFVNNNAVGLLNAATQQISPELFARIGDGIRPSTIPGVTASPVQISRARPTLAKIALHTGKDLESLLAEDLLEYAPGCCGTVVHRAGSAPPGTCSAAPGCCPPGPRCRLRLIAASDRSPSSSTGTASAAAPSAPR</sequence>
<evidence type="ECO:0000313" key="3">
    <source>
        <dbReference type="Proteomes" id="UP000321328"/>
    </source>
</evidence>
<organism evidence="2 3">
    <name type="scientific">Pseudonocardia asaccharolytica DSM 44247 = NBRC 16224</name>
    <dbReference type="NCBI Taxonomy" id="1123024"/>
    <lineage>
        <taxon>Bacteria</taxon>
        <taxon>Bacillati</taxon>
        <taxon>Actinomycetota</taxon>
        <taxon>Actinomycetes</taxon>
        <taxon>Pseudonocardiales</taxon>
        <taxon>Pseudonocardiaceae</taxon>
        <taxon>Pseudonocardia</taxon>
    </lineage>
</organism>
<reference evidence="2 3" key="1">
    <citation type="submission" date="2019-07" db="EMBL/GenBank/DDBJ databases">
        <title>Whole genome shotgun sequence of Pseudonocardia asaccharolytica NBRC 16224.</title>
        <authorList>
            <person name="Hosoyama A."/>
            <person name="Uohara A."/>
            <person name="Ohji S."/>
            <person name="Ichikawa N."/>
        </authorList>
    </citation>
    <scope>NUCLEOTIDE SEQUENCE [LARGE SCALE GENOMIC DNA]</scope>
    <source>
        <strain evidence="2 3">NBRC 16224</strain>
    </source>
</reference>
<keyword evidence="3" id="KW-1185">Reference proteome</keyword>
<dbReference type="AlphaFoldDB" id="A0A511D8Q8"/>
<proteinExistence type="predicted"/>
<evidence type="ECO:0000256" key="1">
    <source>
        <dbReference type="SAM" id="MobiDB-lite"/>
    </source>
</evidence>
<evidence type="ECO:0000313" key="2">
    <source>
        <dbReference type="EMBL" id="GEL20793.1"/>
    </source>
</evidence>
<comment type="caution">
    <text evidence="2">The sequence shown here is derived from an EMBL/GenBank/DDBJ whole genome shotgun (WGS) entry which is preliminary data.</text>
</comment>
<protein>
    <submittedName>
        <fullName evidence="2">Uncharacterized protein</fullName>
    </submittedName>
</protein>
<feature type="region of interest" description="Disordered" evidence="1">
    <location>
        <begin position="1"/>
        <end position="30"/>
    </location>
</feature>
<feature type="compositionally biased region" description="Low complexity" evidence="1">
    <location>
        <begin position="1"/>
        <end position="16"/>
    </location>
</feature>
<gene>
    <name evidence="2" type="ORF">PA7_46300</name>
</gene>